<evidence type="ECO:0008006" key="3">
    <source>
        <dbReference type="Google" id="ProtNLM"/>
    </source>
</evidence>
<dbReference type="PANTHER" id="PTHR33108">
    <property type="entry name" value="OS01G0745000 PROTEIN"/>
    <property type="match status" value="1"/>
</dbReference>
<reference evidence="1" key="3">
    <citation type="journal article" date="2017" name="Nature">
        <title>Genome sequence of the progenitor of the wheat D genome Aegilops tauschii.</title>
        <authorList>
            <person name="Luo M.C."/>
            <person name="Gu Y.Q."/>
            <person name="Puiu D."/>
            <person name="Wang H."/>
            <person name="Twardziok S.O."/>
            <person name="Deal K.R."/>
            <person name="Huo N."/>
            <person name="Zhu T."/>
            <person name="Wang L."/>
            <person name="Wang Y."/>
            <person name="McGuire P.E."/>
            <person name="Liu S."/>
            <person name="Long H."/>
            <person name="Ramasamy R.K."/>
            <person name="Rodriguez J.C."/>
            <person name="Van S.L."/>
            <person name="Yuan L."/>
            <person name="Wang Z."/>
            <person name="Xia Z."/>
            <person name="Xiao L."/>
            <person name="Anderson O.D."/>
            <person name="Ouyang S."/>
            <person name="Liang Y."/>
            <person name="Zimin A.V."/>
            <person name="Pertea G."/>
            <person name="Qi P."/>
            <person name="Bennetzen J.L."/>
            <person name="Dai X."/>
            <person name="Dawson M.W."/>
            <person name="Muller H.G."/>
            <person name="Kugler K."/>
            <person name="Rivarola-Duarte L."/>
            <person name="Spannagl M."/>
            <person name="Mayer K.F.X."/>
            <person name="Lu F.H."/>
            <person name="Bevan M.W."/>
            <person name="Leroy P."/>
            <person name="Li P."/>
            <person name="You F.M."/>
            <person name="Sun Q."/>
            <person name="Liu Z."/>
            <person name="Lyons E."/>
            <person name="Wicker T."/>
            <person name="Salzberg S.L."/>
            <person name="Devos K.M."/>
            <person name="Dvorak J."/>
        </authorList>
    </citation>
    <scope>NUCLEOTIDE SEQUENCE [LARGE SCALE GENOMIC DNA]</scope>
    <source>
        <strain evidence="1">cv. AL8/78</strain>
    </source>
</reference>
<name>A0A452ZKT3_AEGTS</name>
<reference evidence="2" key="2">
    <citation type="journal article" date="2017" name="Nat. Plants">
        <title>The Aegilops tauschii genome reveals multiple impacts of transposons.</title>
        <authorList>
            <person name="Zhao G."/>
            <person name="Zou C."/>
            <person name="Li K."/>
            <person name="Wang K."/>
            <person name="Li T."/>
            <person name="Gao L."/>
            <person name="Zhang X."/>
            <person name="Wang H."/>
            <person name="Yang Z."/>
            <person name="Liu X."/>
            <person name="Jiang W."/>
            <person name="Mao L."/>
            <person name="Kong X."/>
            <person name="Jiao Y."/>
            <person name="Jia J."/>
        </authorList>
    </citation>
    <scope>NUCLEOTIDE SEQUENCE [LARGE SCALE GENOMIC DNA]</scope>
    <source>
        <strain evidence="2">cv. AL8/78</strain>
    </source>
</reference>
<dbReference type="Proteomes" id="UP000015105">
    <property type="component" value="Chromosome 1D"/>
</dbReference>
<dbReference type="AlphaFoldDB" id="A0A452ZKT3"/>
<reference evidence="1" key="5">
    <citation type="journal article" date="2021" name="G3 (Bethesda)">
        <title>Aegilops tauschii genome assembly Aet v5.0 features greater sequence contiguity and improved annotation.</title>
        <authorList>
            <person name="Wang L."/>
            <person name="Zhu T."/>
            <person name="Rodriguez J.C."/>
            <person name="Deal K.R."/>
            <person name="Dubcovsky J."/>
            <person name="McGuire P.E."/>
            <person name="Lux T."/>
            <person name="Spannagl M."/>
            <person name="Mayer K.F.X."/>
            <person name="Baldrich P."/>
            <person name="Meyers B.C."/>
            <person name="Huo N."/>
            <person name="Gu Y.Q."/>
            <person name="Zhou H."/>
            <person name="Devos K.M."/>
            <person name="Bennetzen J.L."/>
            <person name="Unver T."/>
            <person name="Budak H."/>
            <person name="Gulick P.J."/>
            <person name="Galiba G."/>
            <person name="Kalapos B."/>
            <person name="Nelson D.R."/>
            <person name="Li P."/>
            <person name="You F.M."/>
            <person name="Luo M.C."/>
            <person name="Dvorak J."/>
        </authorList>
    </citation>
    <scope>NUCLEOTIDE SEQUENCE [LARGE SCALE GENOMIC DNA]</scope>
    <source>
        <strain evidence="1">cv. AL8/78</strain>
    </source>
</reference>
<proteinExistence type="predicted"/>
<dbReference type="STRING" id="200361.A0A452ZKT3"/>
<protein>
    <recommendedName>
        <fullName evidence="3">DUF1677 domain-containing protein</fullName>
    </recommendedName>
</protein>
<evidence type="ECO:0000313" key="2">
    <source>
        <dbReference type="Proteomes" id="UP000015105"/>
    </source>
</evidence>
<dbReference type="Pfam" id="PF07911">
    <property type="entry name" value="DUF1677"/>
    <property type="match status" value="1"/>
</dbReference>
<sequence length="165" mass="17463">RVPIHACMHGQNLAMHARVRSYCSTTHFSLCGEVVGEARSVQCDCCGIAEECTPTYIGRVRAHFHGKWVCGLCAEAVKERQQRDPDLAVAAAVDATAALCQRFNSTVRLNPKLSLASSMRDIARKSCQHRGATGSGTCTAGAGINSSDAACCGAGRATSCALRYV</sequence>
<evidence type="ECO:0000313" key="1">
    <source>
        <dbReference type="EnsemblPlants" id="AET1Gv20817800.3"/>
    </source>
</evidence>
<organism evidence="1 2">
    <name type="scientific">Aegilops tauschii subsp. strangulata</name>
    <name type="common">Goatgrass</name>
    <dbReference type="NCBI Taxonomy" id="200361"/>
    <lineage>
        <taxon>Eukaryota</taxon>
        <taxon>Viridiplantae</taxon>
        <taxon>Streptophyta</taxon>
        <taxon>Embryophyta</taxon>
        <taxon>Tracheophyta</taxon>
        <taxon>Spermatophyta</taxon>
        <taxon>Magnoliopsida</taxon>
        <taxon>Liliopsida</taxon>
        <taxon>Poales</taxon>
        <taxon>Poaceae</taxon>
        <taxon>BOP clade</taxon>
        <taxon>Pooideae</taxon>
        <taxon>Triticodae</taxon>
        <taxon>Triticeae</taxon>
        <taxon>Triticinae</taxon>
        <taxon>Aegilops</taxon>
    </lineage>
</organism>
<dbReference type="PANTHER" id="PTHR33108:SF14">
    <property type="entry name" value="OS01G0745000 PROTEIN"/>
    <property type="match status" value="1"/>
</dbReference>
<dbReference type="Gramene" id="AET1Gv20817800.3">
    <property type="protein sequence ID" value="AET1Gv20817800.3"/>
    <property type="gene ID" value="AET1Gv20817800"/>
</dbReference>
<dbReference type="InterPro" id="IPR012876">
    <property type="entry name" value="DUF1677_pln"/>
</dbReference>
<accession>A0A452ZKT3</accession>
<reference evidence="2" key="1">
    <citation type="journal article" date="2014" name="Science">
        <title>Ancient hybridizations among the ancestral genomes of bread wheat.</title>
        <authorList>
            <consortium name="International Wheat Genome Sequencing Consortium,"/>
            <person name="Marcussen T."/>
            <person name="Sandve S.R."/>
            <person name="Heier L."/>
            <person name="Spannagl M."/>
            <person name="Pfeifer M."/>
            <person name="Jakobsen K.S."/>
            <person name="Wulff B.B."/>
            <person name="Steuernagel B."/>
            <person name="Mayer K.F."/>
            <person name="Olsen O.A."/>
        </authorList>
    </citation>
    <scope>NUCLEOTIDE SEQUENCE [LARGE SCALE GENOMIC DNA]</scope>
    <source>
        <strain evidence="2">cv. AL8/78</strain>
    </source>
</reference>
<keyword evidence="2" id="KW-1185">Reference proteome</keyword>
<reference evidence="1" key="4">
    <citation type="submission" date="2019-03" db="UniProtKB">
        <authorList>
            <consortium name="EnsemblPlants"/>
        </authorList>
    </citation>
    <scope>IDENTIFICATION</scope>
</reference>
<dbReference type="EnsemblPlants" id="AET1Gv20817800.3">
    <property type="protein sequence ID" value="AET1Gv20817800.3"/>
    <property type="gene ID" value="AET1Gv20817800"/>
</dbReference>